<dbReference type="InterPro" id="IPR036411">
    <property type="entry name" value="TorD-like_sf"/>
</dbReference>
<dbReference type="AlphaFoldDB" id="A0A1Y6M773"/>
<dbReference type="Gene3D" id="1.10.3480.10">
    <property type="entry name" value="TorD-like"/>
    <property type="match status" value="1"/>
</dbReference>
<proteinExistence type="predicted"/>
<name>A0A1Y6M773_9GAMM</name>
<dbReference type="EMBL" id="FYAK01000001">
    <property type="protein sequence ID" value="SMY32413.1"/>
    <property type="molecule type" value="Genomic_DNA"/>
</dbReference>
<sequence length="192" mass="22155">MEQITILARVFGSLFYFPLTHTNNLELVNAMGDSDEESLFSGLAQRMAVDGDIALATDFQLLFEGMDVMPAPPWGSVYLDREQVIFGDSLLRYREFLAQQQMALDTGMREPEDQFGLMLLALVNLIEQQPDYAAARELLEQHLLPWAYRYLELVEKNAKTQTYQYLAVAMQQWLHYVQQELVLTPADMKVYF</sequence>
<dbReference type="RefSeq" id="WP_087843782.1">
    <property type="nucleotide sequence ID" value="NZ_FYAK01000001.1"/>
</dbReference>
<dbReference type="PANTHER" id="PTHR34227">
    <property type="entry name" value="CHAPERONE PROTEIN YCDY"/>
    <property type="match status" value="1"/>
</dbReference>
<keyword evidence="3" id="KW-1185">Reference proteome</keyword>
<keyword evidence="1" id="KW-0143">Chaperone</keyword>
<dbReference type="PANTHER" id="PTHR34227:SF13">
    <property type="entry name" value="TAT PROOFREADING CHAPERONE DMSD-RELATED"/>
    <property type="match status" value="1"/>
</dbReference>
<accession>A0A1Y6M773</accession>
<reference evidence="3" key="1">
    <citation type="submission" date="2017-06" db="EMBL/GenBank/DDBJ databases">
        <authorList>
            <person name="Rodrigo-Torres L."/>
            <person name="Arahal R.D."/>
            <person name="Lucena T."/>
        </authorList>
    </citation>
    <scope>NUCLEOTIDE SEQUENCE [LARGE SCALE GENOMIC DNA]</scope>
    <source>
        <strain evidence="3">CECT 9190</strain>
    </source>
</reference>
<evidence type="ECO:0000313" key="3">
    <source>
        <dbReference type="Proteomes" id="UP000195963"/>
    </source>
</evidence>
<dbReference type="SUPFAM" id="SSF89155">
    <property type="entry name" value="TorD-like"/>
    <property type="match status" value="1"/>
</dbReference>
<evidence type="ECO:0000313" key="2">
    <source>
        <dbReference type="EMBL" id="SMY32413.1"/>
    </source>
</evidence>
<dbReference type="PIRSF" id="PIRSF004690">
    <property type="entry name" value="DmsD"/>
    <property type="match status" value="1"/>
</dbReference>
<dbReference type="InterPro" id="IPR020945">
    <property type="entry name" value="DMSO/NO3_reduct_chaperone"/>
</dbReference>
<dbReference type="InterPro" id="IPR050289">
    <property type="entry name" value="TorD/DmsD_chaperones"/>
</dbReference>
<organism evidence="2 3">
    <name type="scientific">Photobacterium malacitanum</name>
    <dbReference type="NCBI Taxonomy" id="2204294"/>
    <lineage>
        <taxon>Bacteria</taxon>
        <taxon>Pseudomonadati</taxon>
        <taxon>Pseudomonadota</taxon>
        <taxon>Gammaproteobacteria</taxon>
        <taxon>Vibrionales</taxon>
        <taxon>Vibrionaceae</taxon>
        <taxon>Photobacterium</taxon>
    </lineage>
</organism>
<evidence type="ECO:0000256" key="1">
    <source>
        <dbReference type="ARBA" id="ARBA00023186"/>
    </source>
</evidence>
<dbReference type="Proteomes" id="UP000195963">
    <property type="component" value="Unassembled WGS sequence"/>
</dbReference>
<dbReference type="Pfam" id="PF02613">
    <property type="entry name" value="Nitrate_red_del"/>
    <property type="match status" value="1"/>
</dbReference>
<gene>
    <name evidence="2" type="primary">dmsD_2</name>
    <name evidence="2" type="ORF">PMAL9190_00517</name>
</gene>
<dbReference type="InterPro" id="IPR026269">
    <property type="entry name" value="DmsD-type"/>
</dbReference>
<protein>
    <submittedName>
        <fullName evidence="2">Tat proofreading chaperone DmsD</fullName>
    </submittedName>
</protein>